<gene>
    <name evidence="2" type="ORF">BC008_42880</name>
</gene>
<dbReference type="AlphaFoldDB" id="A0A0V7ZQV7"/>
<dbReference type="PANTHER" id="PTHR12526">
    <property type="entry name" value="GLYCOSYLTRANSFERASE"/>
    <property type="match status" value="1"/>
</dbReference>
<dbReference type="Gene3D" id="3.40.50.2000">
    <property type="entry name" value="Glycogen Phosphorylase B"/>
    <property type="match status" value="1"/>
</dbReference>
<evidence type="ECO:0000313" key="3">
    <source>
        <dbReference type="Proteomes" id="UP000053372"/>
    </source>
</evidence>
<proteinExistence type="predicted"/>
<dbReference type="GO" id="GO:0016740">
    <property type="term" value="F:transferase activity"/>
    <property type="evidence" value="ECO:0007669"/>
    <property type="project" value="UniProtKB-KW"/>
</dbReference>
<organism evidence="2 3">
    <name type="scientific">Mastigocoleus testarum BC008</name>
    <dbReference type="NCBI Taxonomy" id="371196"/>
    <lineage>
        <taxon>Bacteria</taxon>
        <taxon>Bacillati</taxon>
        <taxon>Cyanobacteriota</taxon>
        <taxon>Cyanophyceae</taxon>
        <taxon>Nostocales</taxon>
        <taxon>Hapalosiphonaceae</taxon>
        <taxon>Mastigocoleus</taxon>
    </lineage>
</organism>
<keyword evidence="3" id="KW-1185">Reference proteome</keyword>
<dbReference type="InterPro" id="IPR001296">
    <property type="entry name" value="Glyco_trans_1"/>
</dbReference>
<accession>A0A0V7ZQV7</accession>
<keyword evidence="2" id="KW-0808">Transferase</keyword>
<dbReference type="EMBL" id="LMTZ01000096">
    <property type="protein sequence ID" value="KST66479.1"/>
    <property type="molecule type" value="Genomic_DNA"/>
</dbReference>
<evidence type="ECO:0000313" key="2">
    <source>
        <dbReference type="EMBL" id="KST66479.1"/>
    </source>
</evidence>
<name>A0A0V7ZQV7_9CYAN</name>
<dbReference type="RefSeq" id="WP_027840275.1">
    <property type="nucleotide sequence ID" value="NZ_LMTZ01000096.1"/>
</dbReference>
<dbReference type="Proteomes" id="UP000053372">
    <property type="component" value="Unassembled WGS sequence"/>
</dbReference>
<reference evidence="2 3" key="1">
    <citation type="journal article" date="2015" name="Genome Announc.">
        <title>Draft Genome of the Euendolithic (true boring) Cyanobacterium Mastigocoleus testarum strain BC008.</title>
        <authorList>
            <person name="Guida B.S."/>
            <person name="Garcia-Pichel F."/>
        </authorList>
    </citation>
    <scope>NUCLEOTIDE SEQUENCE [LARGE SCALE GENOMIC DNA]</scope>
    <source>
        <strain evidence="2 3">BC008</strain>
    </source>
</reference>
<dbReference type="OrthoDB" id="476710at2"/>
<dbReference type="SUPFAM" id="SSF53756">
    <property type="entry name" value="UDP-Glycosyltransferase/glycogen phosphorylase"/>
    <property type="match status" value="1"/>
</dbReference>
<protein>
    <submittedName>
        <fullName evidence="2">Glycosyl transferase family 1</fullName>
    </submittedName>
</protein>
<comment type="caution">
    <text evidence="2">The sequence shown here is derived from an EMBL/GenBank/DDBJ whole genome shotgun (WGS) entry which is preliminary data.</text>
</comment>
<evidence type="ECO:0000259" key="1">
    <source>
        <dbReference type="Pfam" id="PF00534"/>
    </source>
</evidence>
<dbReference type="Pfam" id="PF00534">
    <property type="entry name" value="Glycos_transf_1"/>
    <property type="match status" value="1"/>
</dbReference>
<feature type="domain" description="Glycosyl transferase family 1" evidence="1">
    <location>
        <begin position="226"/>
        <end position="366"/>
    </location>
</feature>
<sequence length="402" mass="46164">MQINIVNRITDSVNLVTSKIQGRIERRRIISLNPPQNPIGNVLISYILTPFLLKPGEEMPLSHTHFWECLQMAKTFLDMGYCVDVIRFDNDVFIPQKKYDFFIETRWNLQRSTPHLDQNCIKIFHADAAHLIFHNAAEANRLLQLQQRRGLTLTPRRFEMPNKAIEHADCAIVLGNEFTISTYKYANKPIYRVPISTPVLYPWFEDKDFSTCRRRFLWFGSGGLVHKGLDLLLDVFAQMPDYHLTICGPINKEKDFEAAFEKELYHTPNIDTIGWVDISSKEFLKILNSCVAVIYPSCSEGGGGCVITCMHGGLIPIVSYESSVDVNEDCGIILPNCSLEEIKNAIRTLADFPTQKLQLMAKNSREFVREHHTQENFARVYSQTIKQIIKDRTSKQQLASYV</sequence>